<evidence type="ECO:0000256" key="1">
    <source>
        <dbReference type="ARBA" id="ARBA00010164"/>
    </source>
</evidence>
<evidence type="ECO:0000256" key="2">
    <source>
        <dbReference type="ARBA" id="ARBA00022679"/>
    </source>
</evidence>
<feature type="domain" description="HipA N-terminal subdomain 1" evidence="5">
    <location>
        <begin position="5"/>
        <end position="93"/>
    </location>
</feature>
<proteinExistence type="inferred from homology"/>
<dbReference type="InterPro" id="IPR012893">
    <property type="entry name" value="HipA-like_C"/>
</dbReference>
<dbReference type="GO" id="GO:0004674">
    <property type="term" value="F:protein serine/threonine kinase activity"/>
    <property type="evidence" value="ECO:0007669"/>
    <property type="project" value="TreeGrafter"/>
</dbReference>
<dbReference type="InterPro" id="IPR017508">
    <property type="entry name" value="HipA_N1"/>
</dbReference>
<organism evidence="6 7">
    <name type="scientific">Gemmatimonas aurantiaca</name>
    <dbReference type="NCBI Taxonomy" id="173480"/>
    <lineage>
        <taxon>Bacteria</taxon>
        <taxon>Pseudomonadati</taxon>
        <taxon>Gemmatimonadota</taxon>
        <taxon>Gemmatimonadia</taxon>
        <taxon>Gemmatimonadales</taxon>
        <taxon>Gemmatimonadaceae</taxon>
        <taxon>Gemmatimonas</taxon>
    </lineage>
</organism>
<evidence type="ECO:0000256" key="3">
    <source>
        <dbReference type="ARBA" id="ARBA00022777"/>
    </source>
</evidence>
<evidence type="ECO:0000259" key="4">
    <source>
        <dbReference type="Pfam" id="PF07804"/>
    </source>
</evidence>
<dbReference type="InterPro" id="IPR052028">
    <property type="entry name" value="HipA_Ser/Thr_kinase"/>
</dbReference>
<reference evidence="6 7" key="1">
    <citation type="journal article" date="2018" name="Nat. Biotechnol.">
        <title>A standardized bacterial taxonomy based on genome phylogeny substantially revises the tree of life.</title>
        <authorList>
            <person name="Parks D.H."/>
            <person name="Chuvochina M."/>
            <person name="Waite D.W."/>
            <person name="Rinke C."/>
            <person name="Skarshewski A."/>
            <person name="Chaumeil P.A."/>
            <person name="Hugenholtz P."/>
        </authorList>
    </citation>
    <scope>NUCLEOTIDE SEQUENCE [LARGE SCALE GENOMIC DNA]</scope>
    <source>
        <strain evidence="6">UBA8844</strain>
    </source>
</reference>
<evidence type="ECO:0000313" key="6">
    <source>
        <dbReference type="EMBL" id="HCT58885.1"/>
    </source>
</evidence>
<gene>
    <name evidence="6" type="ORF">DGD08_16920</name>
</gene>
<protein>
    <submittedName>
        <fullName evidence="6">Type II toxin-antitoxin system HipA family toxin</fullName>
    </submittedName>
</protein>
<dbReference type="Gene3D" id="1.10.1070.20">
    <property type="match status" value="1"/>
</dbReference>
<dbReference type="Pfam" id="PF13657">
    <property type="entry name" value="Couple_hipA"/>
    <property type="match status" value="1"/>
</dbReference>
<dbReference type="Proteomes" id="UP000264071">
    <property type="component" value="Unassembled WGS sequence"/>
</dbReference>
<feature type="domain" description="HipA-like C-terminal" evidence="4">
    <location>
        <begin position="180"/>
        <end position="398"/>
    </location>
</feature>
<evidence type="ECO:0000259" key="5">
    <source>
        <dbReference type="Pfam" id="PF13657"/>
    </source>
</evidence>
<dbReference type="GO" id="GO:0005829">
    <property type="term" value="C:cytosol"/>
    <property type="evidence" value="ECO:0007669"/>
    <property type="project" value="TreeGrafter"/>
</dbReference>
<sequence>MQRQLDVLIGEMLVGHLRFTLEGRREHAAFEYAVTWLADANRYEIDPTLPLVSGPQFPPHTRVPGASRFHGVIADTEPDGWARRVILRDHAKRRQAARADGEILPPIVTGLDFLLAVDDHARIGALRFRDEQGVCQRMLDPSHRTTPALLELPDLLSASRAVEQQTETLADLEYLRGRGTSLGGMRPKCSVRDDTWGLCLGKFPSIADERPYTKGEVLALRLARQAGIYAADARLVDSDGVPVALVRRFDRVWDATIAKERRLLYVSAATLMSLAPGDADEHAYTEVADVIRQHSADAKADLEELWRRMAFSILITNVDDHLHNHGFLHVEGALWRLSPAFDVNPFPDRARELKTWISEDAGPEASIAALMGTAPYFNLAPTRAIEILGEVEHAVALWREEAVLLGFETHEIESFADAFEHEERIVAQRFLT</sequence>
<dbReference type="PANTHER" id="PTHR37419:SF8">
    <property type="entry name" value="TOXIN YJJJ"/>
    <property type="match status" value="1"/>
</dbReference>
<keyword evidence="2" id="KW-0808">Transferase</keyword>
<dbReference type="EMBL" id="DPIY01000012">
    <property type="protein sequence ID" value="HCT58885.1"/>
    <property type="molecule type" value="Genomic_DNA"/>
</dbReference>
<dbReference type="Pfam" id="PF07804">
    <property type="entry name" value="HipA_C"/>
    <property type="match status" value="1"/>
</dbReference>
<evidence type="ECO:0000313" key="7">
    <source>
        <dbReference type="Proteomes" id="UP000264071"/>
    </source>
</evidence>
<dbReference type="AlphaFoldDB" id="A0A3D4VCR3"/>
<comment type="similarity">
    <text evidence="1">Belongs to the HipA Ser/Thr kinase family.</text>
</comment>
<keyword evidence="3" id="KW-0418">Kinase</keyword>
<name>A0A3D4VCR3_9BACT</name>
<accession>A0A3D4VCR3</accession>
<dbReference type="OMA" id="AHFMTKR"/>
<comment type="caution">
    <text evidence="6">The sequence shown here is derived from an EMBL/GenBank/DDBJ whole genome shotgun (WGS) entry which is preliminary data.</text>
</comment>
<dbReference type="PANTHER" id="PTHR37419">
    <property type="entry name" value="SERINE/THREONINE-PROTEIN KINASE TOXIN HIPA"/>
    <property type="match status" value="1"/>
</dbReference>